<dbReference type="KEGG" id="psoj:PHYSODRAFT_528091"/>
<dbReference type="AlphaFoldDB" id="G5AAC0"/>
<feature type="non-terminal residue" evidence="1">
    <location>
        <position position="1"/>
    </location>
</feature>
<protein>
    <submittedName>
        <fullName evidence="1">Uncharacterized protein</fullName>
    </submittedName>
</protein>
<reference evidence="1 2" key="1">
    <citation type="journal article" date="2006" name="Science">
        <title>Phytophthora genome sequences uncover evolutionary origins and mechanisms of pathogenesis.</title>
        <authorList>
            <person name="Tyler B.M."/>
            <person name="Tripathy S."/>
            <person name="Zhang X."/>
            <person name="Dehal P."/>
            <person name="Jiang R.H."/>
            <person name="Aerts A."/>
            <person name="Arredondo F.D."/>
            <person name="Baxter L."/>
            <person name="Bensasson D."/>
            <person name="Beynon J.L."/>
            <person name="Chapman J."/>
            <person name="Damasceno C.M."/>
            <person name="Dorrance A.E."/>
            <person name="Dou D."/>
            <person name="Dickerman A.W."/>
            <person name="Dubchak I.L."/>
            <person name="Garbelotto M."/>
            <person name="Gijzen M."/>
            <person name="Gordon S.G."/>
            <person name="Govers F."/>
            <person name="Grunwald N.J."/>
            <person name="Huang W."/>
            <person name="Ivors K.L."/>
            <person name="Jones R.W."/>
            <person name="Kamoun S."/>
            <person name="Krampis K."/>
            <person name="Lamour K.H."/>
            <person name="Lee M.K."/>
            <person name="McDonald W.H."/>
            <person name="Medina M."/>
            <person name="Meijer H.J."/>
            <person name="Nordberg E.K."/>
            <person name="Maclean D.J."/>
            <person name="Ospina-Giraldo M.D."/>
            <person name="Morris P.F."/>
            <person name="Phuntumart V."/>
            <person name="Putnam N.H."/>
            <person name="Rash S."/>
            <person name="Rose J.K."/>
            <person name="Sakihama Y."/>
            <person name="Salamov A.A."/>
            <person name="Savidor A."/>
            <person name="Scheuring C.F."/>
            <person name="Smith B.M."/>
            <person name="Sobral B.W."/>
            <person name="Terry A."/>
            <person name="Torto-Alalibo T.A."/>
            <person name="Win J."/>
            <person name="Xu Z."/>
            <person name="Zhang H."/>
            <person name="Grigoriev I.V."/>
            <person name="Rokhsar D.S."/>
            <person name="Boore J.L."/>
        </authorList>
    </citation>
    <scope>NUCLEOTIDE SEQUENCE [LARGE SCALE GENOMIC DNA]</scope>
    <source>
        <strain evidence="1 2">P6497</strain>
    </source>
</reference>
<proteinExistence type="predicted"/>
<keyword evidence="2" id="KW-1185">Reference proteome</keyword>
<sequence length="54" mass="6003">VVRFHAPRSKVQRAVIFLQPLACWAPPRLKECDVRAAPTQTAGATRSRTRLTCA</sequence>
<dbReference type="Proteomes" id="UP000002640">
    <property type="component" value="Unassembled WGS sequence"/>
</dbReference>
<dbReference type="RefSeq" id="XP_009537115.1">
    <property type="nucleotide sequence ID" value="XM_009538820.1"/>
</dbReference>
<accession>G5AAC0</accession>
<name>G5AAC0_PHYSP</name>
<dbReference type="InParanoid" id="G5AAC0"/>
<gene>
    <name evidence="1" type="ORF">PHYSODRAFT_528091</name>
</gene>
<dbReference type="GeneID" id="20661205"/>
<dbReference type="EMBL" id="JH159162">
    <property type="protein sequence ID" value="EGZ07549.1"/>
    <property type="molecule type" value="Genomic_DNA"/>
</dbReference>
<organism evidence="1 2">
    <name type="scientific">Phytophthora sojae (strain P6497)</name>
    <name type="common">Soybean stem and root rot agent</name>
    <name type="synonym">Phytophthora megasperma f. sp. glycines</name>
    <dbReference type="NCBI Taxonomy" id="1094619"/>
    <lineage>
        <taxon>Eukaryota</taxon>
        <taxon>Sar</taxon>
        <taxon>Stramenopiles</taxon>
        <taxon>Oomycota</taxon>
        <taxon>Peronosporomycetes</taxon>
        <taxon>Peronosporales</taxon>
        <taxon>Peronosporaceae</taxon>
        <taxon>Phytophthora</taxon>
    </lineage>
</organism>
<evidence type="ECO:0000313" key="1">
    <source>
        <dbReference type="EMBL" id="EGZ07549.1"/>
    </source>
</evidence>
<evidence type="ECO:0000313" key="2">
    <source>
        <dbReference type="Proteomes" id="UP000002640"/>
    </source>
</evidence>